<proteinExistence type="predicted"/>
<accession>W1J8T1</accession>
<protein>
    <submittedName>
        <fullName evidence="1">Uncharacterized protein</fullName>
    </submittedName>
</protein>
<dbReference type="Proteomes" id="UP000019197">
    <property type="component" value="Unassembled WGS sequence"/>
</dbReference>
<evidence type="ECO:0000313" key="2">
    <source>
        <dbReference type="Proteomes" id="UP000019197"/>
    </source>
</evidence>
<organism evidence="1 2">
    <name type="scientific">Xenorhabdus cabanillasii JM26</name>
    <dbReference type="NCBI Taxonomy" id="1427517"/>
    <lineage>
        <taxon>Bacteria</taxon>
        <taxon>Pseudomonadati</taxon>
        <taxon>Pseudomonadota</taxon>
        <taxon>Gammaproteobacteria</taxon>
        <taxon>Enterobacterales</taxon>
        <taxon>Morganellaceae</taxon>
        <taxon>Xenorhabdus</taxon>
    </lineage>
</organism>
<gene>
    <name evidence="1" type="ORF">XCR1_2940006</name>
</gene>
<sequence>MTNISSKRKFITLVKLLPHYNIKTTLYNWHNQAKEENKSMSSTDKKLQKMVVIIKTARSVIVKIDLARCYHKKRKDILIKSPSENMIFYKCFPVMIKW</sequence>
<name>W1J8T1_9GAMM</name>
<dbReference type="EMBL" id="CBXE010000217">
    <property type="protein sequence ID" value="CDL86281.1"/>
    <property type="molecule type" value="Genomic_DNA"/>
</dbReference>
<evidence type="ECO:0000313" key="1">
    <source>
        <dbReference type="EMBL" id="CDL86281.1"/>
    </source>
</evidence>
<comment type="caution">
    <text evidence="1">The sequence shown here is derived from an EMBL/GenBank/DDBJ whole genome shotgun (WGS) entry which is preliminary data.</text>
</comment>
<reference evidence="1 2" key="1">
    <citation type="submission" date="2013-11" db="EMBL/GenBank/DDBJ databases">
        <title>Draft genome sequence and annotation of the entomopathogenic bacterium, Xenorhabdus cabanillasi strain JM26.</title>
        <authorList>
            <person name="Gualtieri M."/>
            <person name="Ogier J.C."/>
            <person name="Pages S."/>
            <person name="Givaudan A."/>
            <person name="Gaudriault S."/>
        </authorList>
    </citation>
    <scope>NUCLEOTIDE SEQUENCE [LARGE SCALE GENOMIC DNA]</scope>
    <source>
        <strain evidence="1 2">JM26</strain>
    </source>
</reference>
<dbReference type="AlphaFoldDB" id="W1J8T1"/>